<evidence type="ECO:0000256" key="2">
    <source>
        <dbReference type="ARBA" id="ARBA00022771"/>
    </source>
</evidence>
<dbReference type="InterPro" id="IPR021896">
    <property type="entry name" value="THAP9-like_HTH"/>
</dbReference>
<dbReference type="Pfam" id="PF21787">
    <property type="entry name" value="TNP-like_RNaseH_N"/>
    <property type="match status" value="1"/>
</dbReference>
<keyword evidence="2 5" id="KW-0863">Zinc-finger</keyword>
<evidence type="ECO:0000256" key="1">
    <source>
        <dbReference type="ARBA" id="ARBA00022723"/>
    </source>
</evidence>
<evidence type="ECO:0000256" key="4">
    <source>
        <dbReference type="ARBA" id="ARBA00023125"/>
    </source>
</evidence>
<sequence length="415" mass="48217">MSHGSYCISRYCYNNKFDNPEIAFFQLPKTPSIKEVELADREDLLVDDNYLSKNLQLYSNHFSSEQFKKTYPRMLLFSNSIPTLLLEKKKMPKKNDNHHCHDSKIIEEIHESSGKKTDVENIQCEDSSKHSNQSSSVQLPNSPVRLQKRKLEAETDNATPASIKKSKIYSNGDHKIVDAVQTSSTLKKSRTRNPKVYSLRTAKRFLKYKLKSNALRCKLFRRRKNPVCICGNKGDAISKNRIKVARLINESRNFLSEEAHILFTHQLKSFFKNKYNMRYTDAMKRLCLMWYYSSPKGYKNLMQTLNLPTPRTIRRWQSCIQMDPGREEQRKLITLIFDEISLKEEIHYDASKDKIIGVVDTGKIRTNDKAKTALVCMIKGIVYNFKCVLGYWFLGGGARDVTKYEGDCYELCRCS</sequence>
<dbReference type="InterPro" id="IPR048365">
    <property type="entry name" value="TNP-like_RNaseH_N"/>
</dbReference>
<feature type="domain" description="THAP-type" evidence="7">
    <location>
        <begin position="1"/>
        <end position="85"/>
    </location>
</feature>
<evidence type="ECO:0000313" key="8">
    <source>
        <dbReference type="EMBL" id="KAF2897771.1"/>
    </source>
</evidence>
<evidence type="ECO:0000256" key="6">
    <source>
        <dbReference type="SAM" id="MobiDB-lite"/>
    </source>
</evidence>
<evidence type="ECO:0000256" key="3">
    <source>
        <dbReference type="ARBA" id="ARBA00022833"/>
    </source>
</evidence>
<comment type="caution">
    <text evidence="8">The sequence shown here is derived from an EMBL/GenBank/DDBJ whole genome shotgun (WGS) entry which is preliminary data.</text>
</comment>
<evidence type="ECO:0000313" key="9">
    <source>
        <dbReference type="Proteomes" id="UP000801492"/>
    </source>
</evidence>
<keyword evidence="1" id="KW-0479">Metal-binding</keyword>
<name>A0A8K0D6C0_IGNLU</name>
<dbReference type="OrthoDB" id="7474070at2759"/>
<evidence type="ECO:0000256" key="5">
    <source>
        <dbReference type="PROSITE-ProRule" id="PRU00309"/>
    </source>
</evidence>
<dbReference type="GO" id="GO:0003677">
    <property type="term" value="F:DNA binding"/>
    <property type="evidence" value="ECO:0007669"/>
    <property type="project" value="UniProtKB-UniRule"/>
</dbReference>
<gene>
    <name evidence="8" type="ORF">ILUMI_08402</name>
</gene>
<evidence type="ECO:0000259" key="7">
    <source>
        <dbReference type="PROSITE" id="PS50950"/>
    </source>
</evidence>
<dbReference type="EMBL" id="VTPC01003929">
    <property type="protein sequence ID" value="KAF2897771.1"/>
    <property type="molecule type" value="Genomic_DNA"/>
</dbReference>
<dbReference type="PROSITE" id="PS50950">
    <property type="entry name" value="ZF_THAP"/>
    <property type="match status" value="1"/>
</dbReference>
<dbReference type="Pfam" id="PF12017">
    <property type="entry name" value="Tnp_P_element"/>
    <property type="match status" value="1"/>
</dbReference>
<accession>A0A8K0D6C0</accession>
<keyword evidence="3" id="KW-0862">Zinc</keyword>
<dbReference type="InterPro" id="IPR006612">
    <property type="entry name" value="THAP_Znf"/>
</dbReference>
<protein>
    <recommendedName>
        <fullName evidence="7">THAP-type domain-containing protein</fullName>
    </recommendedName>
</protein>
<reference evidence="8" key="1">
    <citation type="submission" date="2019-08" db="EMBL/GenBank/DDBJ databases">
        <title>The genome of the North American firefly Photinus pyralis.</title>
        <authorList>
            <consortium name="Photinus pyralis genome working group"/>
            <person name="Fallon T.R."/>
            <person name="Sander Lower S.E."/>
            <person name="Weng J.-K."/>
        </authorList>
    </citation>
    <scope>NUCLEOTIDE SEQUENCE</scope>
    <source>
        <strain evidence="8">TRF0915ILg1</strain>
        <tissue evidence="8">Whole body</tissue>
    </source>
</reference>
<keyword evidence="4 5" id="KW-0238">DNA-binding</keyword>
<dbReference type="GO" id="GO:0008270">
    <property type="term" value="F:zinc ion binding"/>
    <property type="evidence" value="ECO:0007669"/>
    <property type="project" value="UniProtKB-KW"/>
</dbReference>
<dbReference type="AlphaFoldDB" id="A0A8K0D6C0"/>
<dbReference type="Proteomes" id="UP000801492">
    <property type="component" value="Unassembled WGS sequence"/>
</dbReference>
<dbReference type="SUPFAM" id="SSF57716">
    <property type="entry name" value="Glucocorticoid receptor-like (DNA-binding domain)"/>
    <property type="match status" value="1"/>
</dbReference>
<feature type="region of interest" description="Disordered" evidence="6">
    <location>
        <begin position="124"/>
        <end position="143"/>
    </location>
</feature>
<keyword evidence="9" id="KW-1185">Reference proteome</keyword>
<proteinExistence type="predicted"/>
<organism evidence="8 9">
    <name type="scientific">Ignelater luminosus</name>
    <name type="common">Cucubano</name>
    <name type="synonym">Pyrophorus luminosus</name>
    <dbReference type="NCBI Taxonomy" id="2038154"/>
    <lineage>
        <taxon>Eukaryota</taxon>
        <taxon>Metazoa</taxon>
        <taxon>Ecdysozoa</taxon>
        <taxon>Arthropoda</taxon>
        <taxon>Hexapoda</taxon>
        <taxon>Insecta</taxon>
        <taxon>Pterygota</taxon>
        <taxon>Neoptera</taxon>
        <taxon>Endopterygota</taxon>
        <taxon>Coleoptera</taxon>
        <taxon>Polyphaga</taxon>
        <taxon>Elateriformia</taxon>
        <taxon>Elateroidea</taxon>
        <taxon>Elateridae</taxon>
        <taxon>Agrypninae</taxon>
        <taxon>Pyrophorini</taxon>
        <taxon>Ignelater</taxon>
    </lineage>
</organism>